<dbReference type="GO" id="GO:0031267">
    <property type="term" value="F:small GTPase binding"/>
    <property type="evidence" value="ECO:0007669"/>
    <property type="project" value="TreeGrafter"/>
</dbReference>
<name>A0A8B9VD01_9AVES</name>
<dbReference type="PROSITE" id="PS50086">
    <property type="entry name" value="TBC_RABGAP"/>
    <property type="match status" value="1"/>
</dbReference>
<feature type="transmembrane region" description="Helical" evidence="2">
    <location>
        <begin position="159"/>
        <end position="178"/>
    </location>
</feature>
<proteinExistence type="predicted"/>
<reference evidence="4" key="2">
    <citation type="submission" date="2025-09" db="UniProtKB">
        <authorList>
            <consortium name="Ensembl"/>
        </authorList>
    </citation>
    <scope>IDENTIFICATION</scope>
</reference>
<dbReference type="SUPFAM" id="SSF47923">
    <property type="entry name" value="Ypt/Rab-GAP domain of gyp1p"/>
    <property type="match status" value="2"/>
</dbReference>
<dbReference type="PANTHER" id="PTHR47219:SF17">
    <property type="entry name" value="TBC1 DOMAIN FAMILY MEMBER 10B"/>
    <property type="match status" value="1"/>
</dbReference>
<sequence length="383" mass="43592">NGGHLGSLSGPFPDDVSSMGSDSELAGPAFRRTDRYGFLGGSQLVFLGGVGVRYGAGETSVPVDVARQRELKWLEMFNHWDKWLARRYQKVKLRCRKGIPSSLRARAWQLLSASQELLDRNPGLFQELERQPGEARWLEAIEKDLHRQFPFHEMFTGDIWGYLGTFGGFGAMGMGIWAHGDIWGHWEYLGTLGTFGAIWGHLGVLGPFGAILGPFWAFWCLVQICDKYLPGYYSEAVQLDGEVFGALLRRAAPAAHRHLRRFRVEPVLYLTEWFMCIFARSLPWAAVLRVWDMFFCEGKNPKSQEFAPKIQRGLPRKGGRWEPSCCSRWVFYRFLSVGHKSWFPLGSFWVPHGFWGLGGQWGSPWGFWWVLHGVPGGFPLSRL</sequence>
<evidence type="ECO:0000313" key="5">
    <source>
        <dbReference type="Proteomes" id="UP000694549"/>
    </source>
</evidence>
<organism evidence="4 5">
    <name type="scientific">Anas zonorhyncha</name>
    <name type="common">Eastern spot-billed duck</name>
    <dbReference type="NCBI Taxonomy" id="75864"/>
    <lineage>
        <taxon>Eukaryota</taxon>
        <taxon>Metazoa</taxon>
        <taxon>Chordata</taxon>
        <taxon>Craniata</taxon>
        <taxon>Vertebrata</taxon>
        <taxon>Euteleostomi</taxon>
        <taxon>Archelosauria</taxon>
        <taxon>Archosauria</taxon>
        <taxon>Dinosauria</taxon>
        <taxon>Saurischia</taxon>
        <taxon>Theropoda</taxon>
        <taxon>Coelurosauria</taxon>
        <taxon>Aves</taxon>
        <taxon>Neognathae</taxon>
        <taxon>Galloanserae</taxon>
        <taxon>Anseriformes</taxon>
        <taxon>Anatidae</taxon>
        <taxon>Anatinae</taxon>
        <taxon>Anas</taxon>
    </lineage>
</organism>
<reference evidence="4" key="1">
    <citation type="submission" date="2025-08" db="UniProtKB">
        <authorList>
            <consortium name="Ensembl"/>
        </authorList>
    </citation>
    <scope>IDENTIFICATION</scope>
</reference>
<dbReference type="PANTHER" id="PTHR47219">
    <property type="entry name" value="RAB GTPASE-ACTIVATING PROTEIN 1-LIKE"/>
    <property type="match status" value="1"/>
</dbReference>
<evidence type="ECO:0000259" key="3">
    <source>
        <dbReference type="PROSITE" id="PS50086"/>
    </source>
</evidence>
<dbReference type="Proteomes" id="UP000694549">
    <property type="component" value="Unplaced"/>
</dbReference>
<evidence type="ECO:0000256" key="2">
    <source>
        <dbReference type="SAM" id="Phobius"/>
    </source>
</evidence>
<keyword evidence="2" id="KW-0812">Transmembrane</keyword>
<dbReference type="Ensembl" id="ENSAZOT00000022915.1">
    <property type="protein sequence ID" value="ENSAZOP00000021325.1"/>
    <property type="gene ID" value="ENSAZOG00000013767.1"/>
</dbReference>
<dbReference type="Gene3D" id="1.10.472.80">
    <property type="entry name" value="Ypt/Rab-GAP domain of gyp1p, domain 3"/>
    <property type="match status" value="1"/>
</dbReference>
<dbReference type="GO" id="GO:0005096">
    <property type="term" value="F:GTPase activator activity"/>
    <property type="evidence" value="ECO:0007669"/>
    <property type="project" value="TreeGrafter"/>
</dbReference>
<dbReference type="InterPro" id="IPR000195">
    <property type="entry name" value="Rab-GAP-TBC_dom"/>
</dbReference>
<keyword evidence="5" id="KW-1185">Reference proteome</keyword>
<dbReference type="FunFam" id="1.10.10.750:FF:000001">
    <property type="entry name" value="TBC1 domain family member 10A"/>
    <property type="match status" value="1"/>
</dbReference>
<feature type="region of interest" description="Disordered" evidence="1">
    <location>
        <begin position="1"/>
        <end position="20"/>
    </location>
</feature>
<protein>
    <recommendedName>
        <fullName evidence="3">Rab-GAP TBC domain-containing protein</fullName>
    </recommendedName>
</protein>
<keyword evidence="2" id="KW-0472">Membrane</keyword>
<evidence type="ECO:0000256" key="1">
    <source>
        <dbReference type="SAM" id="MobiDB-lite"/>
    </source>
</evidence>
<dbReference type="AlphaFoldDB" id="A0A8B9VD01"/>
<accession>A0A8B9VD01</accession>
<dbReference type="Gene3D" id="1.10.10.750">
    <property type="entry name" value="Ypt/Rab-GAP domain of gyp1p, domain 1"/>
    <property type="match status" value="1"/>
</dbReference>
<evidence type="ECO:0000313" key="4">
    <source>
        <dbReference type="Ensembl" id="ENSAZOP00000021325.1"/>
    </source>
</evidence>
<dbReference type="InterPro" id="IPR050302">
    <property type="entry name" value="Rab_GAP_TBC_domain"/>
</dbReference>
<feature type="domain" description="Rab-GAP TBC" evidence="3">
    <location>
        <begin position="98"/>
        <end position="298"/>
    </location>
</feature>
<dbReference type="SMART" id="SM00164">
    <property type="entry name" value="TBC"/>
    <property type="match status" value="1"/>
</dbReference>
<feature type="transmembrane region" description="Helical" evidence="2">
    <location>
        <begin position="198"/>
        <end position="222"/>
    </location>
</feature>
<keyword evidence="2" id="KW-1133">Transmembrane helix</keyword>
<dbReference type="Pfam" id="PF00566">
    <property type="entry name" value="RabGAP-TBC"/>
    <property type="match status" value="1"/>
</dbReference>
<dbReference type="InterPro" id="IPR035969">
    <property type="entry name" value="Rab-GAP_TBC_sf"/>
</dbReference>